<reference evidence="8" key="1">
    <citation type="submission" date="2017-04" db="EMBL/GenBank/DDBJ databases">
        <authorList>
            <person name="Varghese N."/>
            <person name="Submissions S."/>
        </authorList>
    </citation>
    <scope>NUCLEOTIDE SEQUENCE [LARGE SCALE GENOMIC DNA]</scope>
    <source>
        <strain evidence="8">DSM 9293</strain>
    </source>
</reference>
<evidence type="ECO:0000256" key="5">
    <source>
        <dbReference type="ARBA" id="ARBA00022840"/>
    </source>
</evidence>
<dbReference type="InterPro" id="IPR005895">
    <property type="entry name" value="ABC_transptr_haem_export_CcmA"/>
</dbReference>
<dbReference type="InterPro" id="IPR050763">
    <property type="entry name" value="ABC_transporter_ATP-binding"/>
</dbReference>
<dbReference type="Pfam" id="PF00005">
    <property type="entry name" value="ABC_tran"/>
    <property type="match status" value="1"/>
</dbReference>
<keyword evidence="3" id="KW-0547">Nucleotide-binding</keyword>
<dbReference type="PROSITE" id="PS50893">
    <property type="entry name" value="ABC_TRANSPORTER_2"/>
    <property type="match status" value="1"/>
</dbReference>
<dbReference type="AlphaFoldDB" id="A0A1W1WIF7"/>
<dbReference type="NCBIfam" id="TIGR01189">
    <property type="entry name" value="ccmA"/>
    <property type="match status" value="1"/>
</dbReference>
<evidence type="ECO:0000256" key="3">
    <source>
        <dbReference type="ARBA" id="ARBA00022741"/>
    </source>
</evidence>
<sequence length="246" mass="27894">MTQAPGWVIQAEHVGRMMAGKAVLQDVSFSLARGKCLGIMGPNGAGKTTLLNVLSGLWPLSWGTLRRFGSDVGKSYQSDPRIGYLGHHSMLYPDLTARENLLFQARLWGLSHPTKQVDDVLEQVRLSWFAHEMVRTYSRGMKQRLQMARLLLIQPELLLLDEPYTGLDLAGRTLFERILTQRKRDGAAIILISHQMDDVLPLADAIVILARGQFVWWSSVHSQSQNDPHFFNTYAKWVSDEVHRYP</sequence>
<name>A0A1W1WIF7_SULTA</name>
<dbReference type="InterPro" id="IPR003593">
    <property type="entry name" value="AAA+_ATPase"/>
</dbReference>
<dbReference type="Proteomes" id="UP000192660">
    <property type="component" value="Unassembled WGS sequence"/>
</dbReference>
<evidence type="ECO:0000256" key="1">
    <source>
        <dbReference type="ARBA" id="ARBA00005417"/>
    </source>
</evidence>
<dbReference type="GO" id="GO:0005524">
    <property type="term" value="F:ATP binding"/>
    <property type="evidence" value="ECO:0007669"/>
    <property type="project" value="UniProtKB-KW"/>
</dbReference>
<dbReference type="GO" id="GO:0016887">
    <property type="term" value="F:ATP hydrolysis activity"/>
    <property type="evidence" value="ECO:0007669"/>
    <property type="project" value="InterPro"/>
</dbReference>
<evidence type="ECO:0000259" key="6">
    <source>
        <dbReference type="PROSITE" id="PS50893"/>
    </source>
</evidence>
<dbReference type="SMART" id="SM00382">
    <property type="entry name" value="AAA"/>
    <property type="match status" value="1"/>
</dbReference>
<dbReference type="OrthoDB" id="9776369at2"/>
<dbReference type="Gene3D" id="3.40.50.300">
    <property type="entry name" value="P-loop containing nucleotide triphosphate hydrolases"/>
    <property type="match status" value="1"/>
</dbReference>
<dbReference type="InterPro" id="IPR003439">
    <property type="entry name" value="ABC_transporter-like_ATP-bd"/>
</dbReference>
<dbReference type="PANTHER" id="PTHR42711:SF5">
    <property type="entry name" value="ABC TRANSPORTER ATP-BINDING PROTEIN NATA"/>
    <property type="match status" value="1"/>
</dbReference>
<gene>
    <name evidence="7" type="ORF">SAMN00768000_2571</name>
</gene>
<organism evidence="7 8">
    <name type="scientific">Sulfobacillus thermosulfidooxidans (strain DSM 9293 / VKM B-1269 / AT-1)</name>
    <dbReference type="NCBI Taxonomy" id="929705"/>
    <lineage>
        <taxon>Bacteria</taxon>
        <taxon>Bacillati</taxon>
        <taxon>Bacillota</taxon>
        <taxon>Clostridia</taxon>
        <taxon>Eubacteriales</taxon>
        <taxon>Clostridiales Family XVII. Incertae Sedis</taxon>
        <taxon>Sulfobacillus</taxon>
    </lineage>
</organism>
<accession>A0A1W1WIF7</accession>
<feature type="domain" description="ABC transporter" evidence="6">
    <location>
        <begin position="9"/>
        <end position="236"/>
    </location>
</feature>
<dbReference type="InterPro" id="IPR027417">
    <property type="entry name" value="P-loop_NTPase"/>
</dbReference>
<evidence type="ECO:0000313" key="7">
    <source>
        <dbReference type="EMBL" id="SMC05982.1"/>
    </source>
</evidence>
<dbReference type="EMBL" id="FWWY01000001">
    <property type="protein sequence ID" value="SMC05982.1"/>
    <property type="molecule type" value="Genomic_DNA"/>
</dbReference>
<evidence type="ECO:0000256" key="2">
    <source>
        <dbReference type="ARBA" id="ARBA00022448"/>
    </source>
</evidence>
<dbReference type="RefSeq" id="WP_020373760.1">
    <property type="nucleotide sequence ID" value="NZ_FWWY01000001.1"/>
</dbReference>
<proteinExistence type="inferred from homology"/>
<keyword evidence="2" id="KW-0813">Transport</keyword>
<dbReference type="SUPFAM" id="SSF52540">
    <property type="entry name" value="P-loop containing nucleoside triphosphate hydrolases"/>
    <property type="match status" value="1"/>
</dbReference>
<keyword evidence="8" id="KW-1185">Reference proteome</keyword>
<evidence type="ECO:0000256" key="4">
    <source>
        <dbReference type="ARBA" id="ARBA00022748"/>
    </source>
</evidence>
<comment type="similarity">
    <text evidence="1">Belongs to the ABC transporter superfamily.</text>
</comment>
<dbReference type="CDD" id="cd03230">
    <property type="entry name" value="ABC_DR_subfamily_A"/>
    <property type="match status" value="1"/>
</dbReference>
<dbReference type="GO" id="GO:0017004">
    <property type="term" value="P:cytochrome complex assembly"/>
    <property type="evidence" value="ECO:0007669"/>
    <property type="project" value="UniProtKB-KW"/>
</dbReference>
<dbReference type="GO" id="GO:0022857">
    <property type="term" value="F:transmembrane transporter activity"/>
    <property type="evidence" value="ECO:0007669"/>
    <property type="project" value="InterPro"/>
</dbReference>
<dbReference type="PANTHER" id="PTHR42711">
    <property type="entry name" value="ABC TRANSPORTER ATP-BINDING PROTEIN"/>
    <property type="match status" value="1"/>
</dbReference>
<keyword evidence="4" id="KW-0201">Cytochrome c-type biogenesis</keyword>
<keyword evidence="5" id="KW-0067">ATP-binding</keyword>
<dbReference type="STRING" id="28034.BFX07_12345"/>
<evidence type="ECO:0000313" key="8">
    <source>
        <dbReference type="Proteomes" id="UP000192660"/>
    </source>
</evidence>
<protein>
    <submittedName>
        <fullName evidence="7">Heme exporter protein A</fullName>
    </submittedName>
</protein>